<dbReference type="Proteomes" id="UP001165960">
    <property type="component" value="Unassembled WGS sequence"/>
</dbReference>
<evidence type="ECO:0000313" key="1">
    <source>
        <dbReference type="EMBL" id="KAJ9050050.1"/>
    </source>
</evidence>
<evidence type="ECO:0000313" key="2">
    <source>
        <dbReference type="Proteomes" id="UP001165960"/>
    </source>
</evidence>
<sequence length="288" mass="31708">MLKGKRILTLFCDLQDWSDDIVLKTASSLLVTPSALLCACCNSEELPSAYPAIINQFRISHHKEMLYMFVQELFAKAKTVMPIRLGACYHSSYKVEQLIGEADLFLHAMARDTSGFSLQHAYTITQCNQYVCEIACIWALEHSANLELPCTLRLDLQANTPLKDNNLQLYLPLAASVTYFMWYPPKACSSGAVGFAGRCLKHFCGLAYQSKVFLSACYSYMEDVLLDCLTIGSTLSACSGWGRLVNKALLVPLSTSKRPRSTPSCHSIPHLPADSAPSTGTSNKTPGN</sequence>
<organism evidence="1 2">
    <name type="scientific">Entomophthora muscae</name>
    <dbReference type="NCBI Taxonomy" id="34485"/>
    <lineage>
        <taxon>Eukaryota</taxon>
        <taxon>Fungi</taxon>
        <taxon>Fungi incertae sedis</taxon>
        <taxon>Zoopagomycota</taxon>
        <taxon>Entomophthoromycotina</taxon>
        <taxon>Entomophthoromycetes</taxon>
        <taxon>Entomophthorales</taxon>
        <taxon>Entomophthoraceae</taxon>
        <taxon>Entomophthora</taxon>
    </lineage>
</organism>
<reference evidence="1" key="1">
    <citation type="submission" date="2022-04" db="EMBL/GenBank/DDBJ databases">
        <title>Genome of the entomopathogenic fungus Entomophthora muscae.</title>
        <authorList>
            <person name="Elya C."/>
            <person name="Lovett B.R."/>
            <person name="Lee E."/>
            <person name="Macias A.M."/>
            <person name="Hajek A.E."/>
            <person name="De Bivort B.L."/>
            <person name="Kasson M.T."/>
            <person name="De Fine Licht H.H."/>
            <person name="Stajich J.E."/>
        </authorList>
    </citation>
    <scope>NUCLEOTIDE SEQUENCE</scope>
    <source>
        <strain evidence="1">Berkeley</strain>
    </source>
</reference>
<dbReference type="EMBL" id="QTSX02007178">
    <property type="protein sequence ID" value="KAJ9050050.1"/>
    <property type="molecule type" value="Genomic_DNA"/>
</dbReference>
<name>A0ACC2RJA4_9FUNG</name>
<keyword evidence="2" id="KW-1185">Reference proteome</keyword>
<accession>A0ACC2RJA4</accession>
<gene>
    <name evidence="1" type="ORF">DSO57_1018195</name>
</gene>
<proteinExistence type="predicted"/>
<comment type="caution">
    <text evidence="1">The sequence shown here is derived from an EMBL/GenBank/DDBJ whole genome shotgun (WGS) entry which is preliminary data.</text>
</comment>
<protein>
    <submittedName>
        <fullName evidence="1">Uncharacterized protein</fullName>
    </submittedName>
</protein>